<proteinExistence type="predicted"/>
<comment type="caution">
    <text evidence="2">The sequence shown here is derived from an EMBL/GenBank/DDBJ whole genome shotgun (WGS) entry which is preliminary data.</text>
</comment>
<gene>
    <name evidence="3" type="ORF">HT99x_005950</name>
    <name evidence="2" type="ORF">HT99x_01574</name>
</gene>
<keyword evidence="4" id="KW-1185">Reference proteome</keyword>
<dbReference type="RefSeq" id="WP_075066201.1">
    <property type="nucleotide sequence ID" value="NZ_LKAJ02000001.1"/>
</dbReference>
<evidence type="ECO:0000313" key="2">
    <source>
        <dbReference type="EMBL" id="KRG21398.1"/>
    </source>
</evidence>
<feature type="transmembrane region" description="Helical" evidence="1">
    <location>
        <begin position="20"/>
        <end position="40"/>
    </location>
</feature>
<dbReference type="EMBL" id="LKAJ02000001">
    <property type="protein sequence ID" value="MCS5710966.1"/>
    <property type="molecule type" value="Genomic_DNA"/>
</dbReference>
<dbReference type="STRING" id="295108.HT99x_01574"/>
<evidence type="ECO:0000313" key="3">
    <source>
        <dbReference type="EMBL" id="MCS5710966.1"/>
    </source>
</evidence>
<reference evidence="3" key="2">
    <citation type="journal article" date="2016" name="Genome Announc.">
        <title>Draft Genome Sequences of Two Novel Amoeba-Resistant Intranuclear Bacteria, 'Candidatus Berkiella cookevillensis' and 'Candidatus Berkiella aquae'.</title>
        <authorList>
            <person name="Mehari Y.T."/>
            <person name="Arivett B.A."/>
            <person name="Farone A.L."/>
            <person name="Gunderson J.H."/>
            <person name="Farone M.B."/>
        </authorList>
    </citation>
    <scope>NUCLEOTIDE SEQUENCE</scope>
    <source>
        <strain evidence="3">HT99</strain>
    </source>
</reference>
<keyword evidence="1" id="KW-1133">Transmembrane helix</keyword>
<accession>A0A0Q9YL19</accession>
<keyword evidence="1" id="KW-0472">Membrane</keyword>
<dbReference type="AlphaFoldDB" id="A0A0Q9YL19"/>
<protein>
    <submittedName>
        <fullName evidence="2">Uncharacterized protein</fullName>
    </submittedName>
</protein>
<reference evidence="2" key="1">
    <citation type="submission" date="2015-09" db="EMBL/GenBank/DDBJ databases">
        <title>Draft Genome Sequences of Two Novel Amoeba-resistant Intranuclear Bacteria, Candidatus Berkiella cookevillensis and Candidatus Berkiella aquae.</title>
        <authorList>
            <person name="Mehari Y.T."/>
            <person name="Arivett B.A."/>
            <person name="Farone A.L."/>
            <person name="Gunderson J.H."/>
            <person name="Farone M.B."/>
        </authorList>
    </citation>
    <scope>NUCLEOTIDE SEQUENCE [LARGE SCALE GENOMIC DNA]</scope>
    <source>
        <strain evidence="2">HT99</strain>
    </source>
</reference>
<organism evidence="2">
    <name type="scientific">Candidatus Berkiella aquae</name>
    <dbReference type="NCBI Taxonomy" id="295108"/>
    <lineage>
        <taxon>Bacteria</taxon>
        <taxon>Pseudomonadati</taxon>
        <taxon>Pseudomonadota</taxon>
        <taxon>Gammaproteobacteria</taxon>
        <taxon>Candidatus Berkiellales</taxon>
        <taxon>Candidatus Berkiellaceae</taxon>
        <taxon>Candidatus Berkiella</taxon>
    </lineage>
</organism>
<dbReference type="EMBL" id="LKAJ01000005">
    <property type="protein sequence ID" value="KRG21398.1"/>
    <property type="molecule type" value="Genomic_DNA"/>
</dbReference>
<name>A0A0Q9YL19_9GAMM</name>
<reference evidence="3" key="3">
    <citation type="submission" date="2021-06" db="EMBL/GenBank/DDBJ databases">
        <title>Genomic Description and Analysis of Intracellular Bacteria, Candidatus Berkiella cookevillensis and Candidatus Berkiella aquae.</title>
        <authorList>
            <person name="Kidane D.T."/>
            <person name="Mehari Y.T."/>
            <person name="Rice F.C."/>
            <person name="Arivett B.A."/>
            <person name="Farone A.L."/>
            <person name="Berk S.G."/>
            <person name="Farone M.B."/>
        </authorList>
    </citation>
    <scope>NUCLEOTIDE SEQUENCE</scope>
    <source>
        <strain evidence="3">HT99</strain>
    </source>
</reference>
<evidence type="ECO:0000313" key="4">
    <source>
        <dbReference type="Proteomes" id="UP000051497"/>
    </source>
</evidence>
<sequence>MRELQTTELLFIHGGDGYSNWDVLGFTSGGAALAGLLGYYMSYNIFSLAEGLLFLSASVIPTTTATWLILGSIELFHSFYGNESVSSQPLT</sequence>
<keyword evidence="1" id="KW-0812">Transmembrane</keyword>
<feature type="transmembrane region" description="Helical" evidence="1">
    <location>
        <begin position="52"/>
        <end position="70"/>
    </location>
</feature>
<dbReference type="Proteomes" id="UP000051497">
    <property type="component" value="Unassembled WGS sequence"/>
</dbReference>
<evidence type="ECO:0000256" key="1">
    <source>
        <dbReference type="SAM" id="Phobius"/>
    </source>
</evidence>